<dbReference type="SMART" id="SM00869">
    <property type="entry name" value="Autotransporter"/>
    <property type="match status" value="1"/>
</dbReference>
<proteinExistence type="predicted"/>
<dbReference type="InterPro" id="IPR011050">
    <property type="entry name" value="Pectin_lyase_fold/virulence"/>
</dbReference>
<evidence type="ECO:0000256" key="1">
    <source>
        <dbReference type="ARBA" id="ARBA00022729"/>
    </source>
</evidence>
<keyword evidence="1 2" id="KW-0732">Signal</keyword>
<sequence>MTFSIRARSLRTRLLLSVCFLALPTVAHAQNTTIGAGTIKTGNTNLDADDTLTVAAGGAAQVAGNRAVTINGASTGTGIVITNDGTIEGVPTSGSNGRAISGTGAASVNGAPPAVWDRTMTIVNRGTVRGGNDAIQITATAADFGTIRIDNSGTIVSTGLTNAAGVGQVAQGIEVTIPGATFELTNRAGGSITGNQGVVSSATTTIVNAGTITGTGVTVVTNSPNPGDTAVSQGEGVRGTNGGALTLTNEATGNISGVYGIIGTGNTTIVNRGTISGSATGGNSSVTREAIRINLGLNTVNNVTLAAGSVTTTGGTNAVAFGGAPLANTTVVNTLTIETGATINGNLSGWNSTIPAGTVVTDILNLTGTGSQVLVNTSGFDVLNVQGGTWGLINGQTLRDGATISAGATLRYDDGGTSGGSIAGAIVNNGTLVQNRTSTVTHTGIVTGSGGVQVTNTGQLTLFGQNNYSGDTVISNGRLRTGMTDNSFSASSAVIVTGNGVLDLTDATRVDVNGTSVAAPIARNQTIANLSGNGTVVTSSGSSAGAILTTGSGGGDTEFSGVVSGIGGLTKVGTGTLTLSGANTADGLLTINGGGVALSGAWDGGVAMAAGTRLSGGGSINGVLDASGATLAPGNGGVGVLTTRGLILSAGSVLNYDLGAPGTGDRIQVTGDLILDGTLNIADVGQFGEGVYRLINYSGALTDNGLVIGGVPAGANGGLMTIQTSINKQVNLVYGIQESATFQFWDGIDISGDGAIQGGSGSWTNSFPNWTDKDGVTNSGWGGTFAVFQGAAGTVTVDDAILFTGAQFSTDGYEIAAGTGTLTTAGALINLRVDEHLTGTISAAIGGSGGVVKNDLGTLILSGANSYAGATIVKFGTLVALNGSALPATSNVTVDANATLDLRADQSLGGLNGGGNVLLGGGLVTGGLNANDSFSGVVSGNGGLTKTGTGTFTLGGANAYLGTTRVDAGTLQLNGSVAGAVKVAGGATLSGTGSAAGVVTLADGAHLAAGGAGAGTFTAGGLVLSGGSVLDMGLGAPNVAGTSDRIQVNGDLTLDGTLNVTDLGGFGVGVYRLIDYTGALTDNGLVIGALPAGANLPHINLQTSVGNQVNLVYDNVVPEIQFWDGTGTTANGAIGGGSGSWTSSRTNWTNADGTANDSWGGRFAVFQGAAGTVTVDGAINLTGMQFMTDGYVIAAGTGSLGLAEAQTNIRVDPGVTATIGAGIGGSGGINKLDTGTLILAGVNSYAGATTVAGGTLRAGAGGALPTGTTVTIAAGATLDLAVSQAVASLAGDGQVTLSGGSLTTGGGNGDTRYAGVISGSGGLTKTGTGVFTLGGANSYTGATTVSAGTLRLDGGAIGSGALSVASGATFDVNGGTASVSGLGGAGRILLGSGSLIANTGTTSSFTGVISGTGSFVKAGSGTLTLGAANTYSGGTTVTGGTLSAGIANAFGTGALIVNGDGKVALGGFATTVGGLAGSGNIDLGSAVLTVNSTDSTSYSGVLSGSGRLIKSGTGTLTLGGANSYTGSTTINGGLLVVNGSLAGTVTIGANGRIGGSGRTGSLSVSGIVAPGNSIGTLNVAGSLTLAAGSVYQVEVSPTGLSDQIIATGTVTLGGGTVSVLTGGQTSFSPLTTYTIVTGAAVNGTFGGVVTDLAFLTPSLVYKASTVELRLLRNDVSLNGVAQTANQIAVASAVGAQSSGAVFDAAIGLSAAGARDAFDQLSGEVFTAGLAVAGRDGHDAARELIARADGPPGQKKSFWIAGDIGQISAGAHSGYAGIESDRQTVSAGIEVTGDTLRYGFAYRHARNDISLDARASEGTLVSNSAYAYFGYSLQGLRIAGGFGYAKHTLSTDRRVAFGGLANRLTSDGDGESLTSFGEAAYLLPVGKALRVGPYAGASVTSVRFDRVQEWGGAAALTAGRTRSTTTLASYGLRGTTVIDGITLSGDIGGRSYLDDPQARRMFAFVDTGNGFEAGAGQFGKTSIAGRLDASTNVGRFTMGLGLRGESGSGGSSYGARASAGFRF</sequence>
<feature type="signal peptide" evidence="2">
    <location>
        <begin position="1"/>
        <end position="29"/>
    </location>
</feature>
<reference evidence="4 5" key="1">
    <citation type="submission" date="2020-08" db="EMBL/GenBank/DDBJ databases">
        <title>Genomic Encyclopedia of Type Strains, Phase IV (KMG-IV): sequencing the most valuable type-strain genomes for metagenomic binning, comparative biology and taxonomic classification.</title>
        <authorList>
            <person name="Goeker M."/>
        </authorList>
    </citation>
    <scope>NUCLEOTIDE SEQUENCE [LARGE SCALE GENOMIC DNA]</scope>
    <source>
        <strain evidence="4 5">DSM 101806</strain>
    </source>
</reference>
<feature type="domain" description="Autotransporter" evidence="3">
    <location>
        <begin position="1750"/>
        <end position="2022"/>
    </location>
</feature>
<dbReference type="Proteomes" id="UP000557392">
    <property type="component" value="Unassembled WGS sequence"/>
</dbReference>
<evidence type="ECO:0000313" key="4">
    <source>
        <dbReference type="EMBL" id="MBB4100369.1"/>
    </source>
</evidence>
<evidence type="ECO:0000259" key="3">
    <source>
        <dbReference type="PROSITE" id="PS51208"/>
    </source>
</evidence>
<feature type="chain" id="PRO_5031506864" evidence="2">
    <location>
        <begin position="30"/>
        <end position="2022"/>
    </location>
</feature>
<dbReference type="InterPro" id="IPR013425">
    <property type="entry name" value="Autotrns_rpt"/>
</dbReference>
<organism evidence="4 5">
    <name type="scientific">Sphingomonas kyeonggiensis</name>
    <dbReference type="NCBI Taxonomy" id="1268553"/>
    <lineage>
        <taxon>Bacteria</taxon>
        <taxon>Pseudomonadati</taxon>
        <taxon>Pseudomonadota</taxon>
        <taxon>Alphaproteobacteria</taxon>
        <taxon>Sphingomonadales</taxon>
        <taxon>Sphingomonadaceae</taxon>
        <taxon>Sphingomonas</taxon>
    </lineage>
</organism>
<dbReference type="PANTHER" id="PTHR35037">
    <property type="entry name" value="C-TERMINAL REGION OF AIDA-LIKE PROTEIN"/>
    <property type="match status" value="1"/>
</dbReference>
<dbReference type="InterPro" id="IPR036709">
    <property type="entry name" value="Autotransporte_beta_dom_sf"/>
</dbReference>
<dbReference type="InterPro" id="IPR051551">
    <property type="entry name" value="Autotransporter_adhesion"/>
</dbReference>
<dbReference type="PROSITE" id="PS51208">
    <property type="entry name" value="AUTOTRANSPORTER"/>
    <property type="match status" value="1"/>
</dbReference>
<evidence type="ECO:0000313" key="5">
    <source>
        <dbReference type="Proteomes" id="UP000557392"/>
    </source>
</evidence>
<dbReference type="NCBIfam" id="TIGR02601">
    <property type="entry name" value="autotrns_rpt"/>
    <property type="match status" value="6"/>
</dbReference>
<dbReference type="InterPro" id="IPR012332">
    <property type="entry name" value="Autotransporter_pectin_lyase_C"/>
</dbReference>
<dbReference type="SUPFAM" id="SSF103515">
    <property type="entry name" value="Autotransporter"/>
    <property type="match status" value="1"/>
</dbReference>
<dbReference type="Pfam" id="PF12951">
    <property type="entry name" value="PATR"/>
    <property type="match status" value="8"/>
</dbReference>
<dbReference type="RefSeq" id="WP_183999670.1">
    <property type="nucleotide sequence ID" value="NZ_JACIEH010000003.1"/>
</dbReference>
<comment type="caution">
    <text evidence="4">The sequence shown here is derived from an EMBL/GenBank/DDBJ whole genome shotgun (WGS) entry which is preliminary data.</text>
</comment>
<dbReference type="EMBL" id="JACIEH010000003">
    <property type="protein sequence ID" value="MBB4100369.1"/>
    <property type="molecule type" value="Genomic_DNA"/>
</dbReference>
<keyword evidence="5" id="KW-1185">Reference proteome</keyword>
<evidence type="ECO:0000256" key="2">
    <source>
        <dbReference type="SAM" id="SignalP"/>
    </source>
</evidence>
<dbReference type="PANTHER" id="PTHR35037:SF3">
    <property type="entry name" value="C-TERMINAL REGION OF AIDA-LIKE PROTEIN"/>
    <property type="match status" value="1"/>
</dbReference>
<dbReference type="InterPro" id="IPR005546">
    <property type="entry name" value="Autotransporte_beta"/>
</dbReference>
<dbReference type="SUPFAM" id="SSF51126">
    <property type="entry name" value="Pectin lyase-like"/>
    <property type="match status" value="6"/>
</dbReference>
<name>A0A7W6NXN6_9SPHN</name>
<dbReference type="Gene3D" id="2.160.20.20">
    <property type="match status" value="1"/>
</dbReference>
<accession>A0A7W6NXN6</accession>
<gene>
    <name evidence="4" type="ORF">GGR46_003941</name>
</gene>
<protein>
    <submittedName>
        <fullName evidence="4">Autotransporter-associated beta strand protein</fullName>
    </submittedName>
</protein>